<evidence type="ECO:0000256" key="2">
    <source>
        <dbReference type="SAM" id="SignalP"/>
    </source>
</evidence>
<dbReference type="EMBL" id="LNIX01000011">
    <property type="protein sequence ID" value="OXA48511.1"/>
    <property type="molecule type" value="Genomic_DNA"/>
</dbReference>
<evidence type="ECO:0000256" key="1">
    <source>
        <dbReference type="SAM" id="MobiDB-lite"/>
    </source>
</evidence>
<feature type="region of interest" description="Disordered" evidence="1">
    <location>
        <begin position="209"/>
        <end position="238"/>
    </location>
</feature>
<dbReference type="Proteomes" id="UP000198287">
    <property type="component" value="Unassembled WGS sequence"/>
</dbReference>
<evidence type="ECO:0000313" key="3">
    <source>
        <dbReference type="EMBL" id="OXA48511.1"/>
    </source>
</evidence>
<evidence type="ECO:0000313" key="4">
    <source>
        <dbReference type="Proteomes" id="UP000198287"/>
    </source>
</evidence>
<feature type="chain" id="PRO_5013279746" evidence="2">
    <location>
        <begin position="26"/>
        <end position="268"/>
    </location>
</feature>
<reference evidence="3 4" key="1">
    <citation type="submission" date="2015-12" db="EMBL/GenBank/DDBJ databases">
        <title>The genome of Folsomia candida.</title>
        <authorList>
            <person name="Faddeeva A."/>
            <person name="Derks M.F."/>
            <person name="Anvar Y."/>
            <person name="Smit S."/>
            <person name="Van Straalen N."/>
            <person name="Roelofs D."/>
        </authorList>
    </citation>
    <scope>NUCLEOTIDE SEQUENCE [LARGE SCALE GENOMIC DNA]</scope>
    <source>
        <strain evidence="3 4">VU population</strain>
        <tissue evidence="3">Whole body</tissue>
    </source>
</reference>
<dbReference type="AlphaFoldDB" id="A0A226DUZ1"/>
<keyword evidence="4" id="KW-1185">Reference proteome</keyword>
<comment type="caution">
    <text evidence="3">The sequence shown here is derived from an EMBL/GenBank/DDBJ whole genome shotgun (WGS) entry which is preliminary data.</text>
</comment>
<organism evidence="3 4">
    <name type="scientific">Folsomia candida</name>
    <name type="common">Springtail</name>
    <dbReference type="NCBI Taxonomy" id="158441"/>
    <lineage>
        <taxon>Eukaryota</taxon>
        <taxon>Metazoa</taxon>
        <taxon>Ecdysozoa</taxon>
        <taxon>Arthropoda</taxon>
        <taxon>Hexapoda</taxon>
        <taxon>Collembola</taxon>
        <taxon>Entomobryomorpha</taxon>
        <taxon>Isotomoidea</taxon>
        <taxon>Isotomidae</taxon>
        <taxon>Proisotominae</taxon>
        <taxon>Folsomia</taxon>
    </lineage>
</organism>
<name>A0A226DUZ1_FOLCA</name>
<gene>
    <name evidence="3" type="ORF">Fcan01_16320</name>
</gene>
<proteinExistence type="predicted"/>
<feature type="signal peptide" evidence="2">
    <location>
        <begin position="1"/>
        <end position="25"/>
    </location>
</feature>
<protein>
    <submittedName>
        <fullName evidence="3">Uncharacterized protein</fullName>
    </submittedName>
</protein>
<accession>A0A226DUZ1</accession>
<keyword evidence="2" id="KW-0732">Signal</keyword>
<sequence length="268" mass="29445">MEKLQFFATLAICTFFLAAIQTASGQQAQFLSFWNTASCFGTAFANTTNSTTSITVPVNSTTLSYRANGLWEIQFCNTSTSCHTRFIQAGNGATCITDLVRVNYTRIHVHRYGDLDQNEARITFFERTLFTGPSYSATFGTPLDTTARLAGSYFFTGVNSWQHKPGQNSVGGVCLNSSVEVNQRGYGFTYSLGINAQVGWVRHGCNTTQPPLTTSTLRTTQRPTTTLRPTPTTPTNNTVRTTQTNGAGKLDNFAVMSLILMFMAMSFR</sequence>